<reference evidence="9" key="1">
    <citation type="submission" date="2020-06" db="EMBL/GenBank/DDBJ databases">
        <title>Draft genome of Bugula neritina, a colonial animal packing powerful symbionts and potential medicines.</title>
        <authorList>
            <person name="Rayko M."/>
        </authorList>
    </citation>
    <scope>NUCLEOTIDE SEQUENCE [LARGE SCALE GENOMIC DNA]</scope>
    <source>
        <strain evidence="9">Kwan_BN1</strain>
    </source>
</reference>
<dbReference type="InterPro" id="IPR019338">
    <property type="entry name" value="Ribosomal_bL35m"/>
</dbReference>
<dbReference type="GO" id="GO:0005840">
    <property type="term" value="C:ribosome"/>
    <property type="evidence" value="ECO:0007669"/>
    <property type="project" value="UniProtKB-KW"/>
</dbReference>
<accession>A0A7J7K2J1</accession>
<dbReference type="Proteomes" id="UP000593567">
    <property type="component" value="Unassembled WGS sequence"/>
</dbReference>
<dbReference type="Pfam" id="PF01632">
    <property type="entry name" value="Ribosomal_L35p"/>
    <property type="match status" value="1"/>
</dbReference>
<keyword evidence="3" id="KW-0809">Transit peptide</keyword>
<evidence type="ECO:0000313" key="10">
    <source>
        <dbReference type="Proteomes" id="UP000593567"/>
    </source>
</evidence>
<protein>
    <recommendedName>
        <fullName evidence="7">Large ribosomal subunit protein bL35m</fullName>
    </recommendedName>
    <alternativeName>
        <fullName evidence="8">39S ribosomal protein L35, mitochondrial</fullName>
    </alternativeName>
</protein>
<evidence type="ECO:0000256" key="4">
    <source>
        <dbReference type="ARBA" id="ARBA00022980"/>
    </source>
</evidence>
<dbReference type="PANTHER" id="PTHR15909:SF0">
    <property type="entry name" value="LARGE RIBOSOMAL SUBUNIT PROTEIN BL35M"/>
    <property type="match status" value="1"/>
</dbReference>
<evidence type="ECO:0000256" key="1">
    <source>
        <dbReference type="ARBA" id="ARBA00004173"/>
    </source>
</evidence>
<comment type="similarity">
    <text evidence="2">Belongs to the bacterial ribosomal protein bL35 family.</text>
</comment>
<dbReference type="GO" id="GO:0003735">
    <property type="term" value="F:structural constituent of ribosome"/>
    <property type="evidence" value="ECO:0007669"/>
    <property type="project" value="InterPro"/>
</dbReference>
<evidence type="ECO:0000256" key="8">
    <source>
        <dbReference type="ARBA" id="ARBA00035418"/>
    </source>
</evidence>
<dbReference type="GO" id="GO:0005739">
    <property type="term" value="C:mitochondrion"/>
    <property type="evidence" value="ECO:0007669"/>
    <property type="project" value="UniProtKB-SubCell"/>
</dbReference>
<dbReference type="AlphaFoldDB" id="A0A7J7K2J1"/>
<keyword evidence="4" id="KW-0689">Ribosomal protein</keyword>
<keyword evidence="10" id="KW-1185">Reference proteome</keyword>
<dbReference type="GO" id="GO:0006412">
    <property type="term" value="P:translation"/>
    <property type="evidence" value="ECO:0007669"/>
    <property type="project" value="InterPro"/>
</dbReference>
<dbReference type="PANTHER" id="PTHR15909">
    <property type="entry name" value="39S RIBOSOMAL PROTEIN L35, MITOCHONDRIAL"/>
    <property type="match status" value="1"/>
</dbReference>
<gene>
    <name evidence="9" type="ORF">EB796_009877</name>
</gene>
<proteinExistence type="inferred from homology"/>
<keyword evidence="5" id="KW-0496">Mitochondrion</keyword>
<evidence type="ECO:0000256" key="6">
    <source>
        <dbReference type="ARBA" id="ARBA00023274"/>
    </source>
</evidence>
<dbReference type="GO" id="GO:1990904">
    <property type="term" value="C:ribonucleoprotein complex"/>
    <property type="evidence" value="ECO:0007669"/>
    <property type="project" value="UniProtKB-KW"/>
</dbReference>
<sequence length="186" mass="21992">MALIRQFSAAVIRGLASGSCNCILSQQLTKVPSRFLSVATTQLKPSLQIEKLMPLQSKAVEYGIYSRFVNRLVQKEQVRTRVYQSYKSARPKTVAAVTERFKRLGCGLWIRTRSGRHKHLWRKSNTQRHRMKTHVLCTKRQSWLLERMVGKYWKRHRHYPNDPYAPYHVRNAFSKDKIYHKTPFYP</sequence>
<keyword evidence="6" id="KW-0687">Ribonucleoprotein</keyword>
<dbReference type="InterPro" id="IPR021137">
    <property type="entry name" value="Ribosomal_bL35-like"/>
</dbReference>
<dbReference type="EMBL" id="VXIV02001560">
    <property type="protein sequence ID" value="KAF6031818.1"/>
    <property type="molecule type" value="Genomic_DNA"/>
</dbReference>
<evidence type="ECO:0000256" key="3">
    <source>
        <dbReference type="ARBA" id="ARBA00022946"/>
    </source>
</evidence>
<name>A0A7J7K2J1_BUGNE</name>
<evidence type="ECO:0000256" key="5">
    <source>
        <dbReference type="ARBA" id="ARBA00023128"/>
    </source>
</evidence>
<organism evidence="9 10">
    <name type="scientific">Bugula neritina</name>
    <name type="common">Brown bryozoan</name>
    <name type="synonym">Sertularia neritina</name>
    <dbReference type="NCBI Taxonomy" id="10212"/>
    <lineage>
        <taxon>Eukaryota</taxon>
        <taxon>Metazoa</taxon>
        <taxon>Spiralia</taxon>
        <taxon>Lophotrochozoa</taxon>
        <taxon>Bryozoa</taxon>
        <taxon>Gymnolaemata</taxon>
        <taxon>Cheilostomatida</taxon>
        <taxon>Flustrina</taxon>
        <taxon>Buguloidea</taxon>
        <taxon>Bugulidae</taxon>
        <taxon>Bugula</taxon>
    </lineage>
</organism>
<comment type="caution">
    <text evidence="9">The sequence shown here is derived from an EMBL/GenBank/DDBJ whole genome shotgun (WGS) entry which is preliminary data.</text>
</comment>
<dbReference type="SUPFAM" id="SSF143034">
    <property type="entry name" value="L35p-like"/>
    <property type="match status" value="1"/>
</dbReference>
<evidence type="ECO:0000256" key="2">
    <source>
        <dbReference type="ARBA" id="ARBA00006598"/>
    </source>
</evidence>
<comment type="subcellular location">
    <subcellularLocation>
        <location evidence="1">Mitochondrion</location>
    </subcellularLocation>
</comment>
<evidence type="ECO:0000256" key="7">
    <source>
        <dbReference type="ARBA" id="ARBA00035273"/>
    </source>
</evidence>
<evidence type="ECO:0000313" key="9">
    <source>
        <dbReference type="EMBL" id="KAF6031818.1"/>
    </source>
</evidence>
<dbReference type="OrthoDB" id="5847109at2759"/>
<dbReference type="InterPro" id="IPR037229">
    <property type="entry name" value="Ribosomal_bL35_sf"/>
</dbReference>